<evidence type="ECO:0000313" key="2">
    <source>
        <dbReference type="EMBL" id="RGS43829.1"/>
    </source>
</evidence>
<evidence type="ECO:0000313" key="3">
    <source>
        <dbReference type="Proteomes" id="UP000285274"/>
    </source>
</evidence>
<sequence length="244" mass="28864">MSLEIKSVLKNKVSAVIFFILLVLNMVQVPNYMGHEYDVEQNMNIFETQIQQYQRALSDINLQYMAVKHMGAEEKVYWNSYQDYLSWAIDNAKAGWNLFNKYGKEVFKNKGLIKRYNEIILWDKLYHLDALKKNGDQKFMRQVHKLGFEEADISFDQSRIFMIGSQISQNKKEDYRTVELSVQEQLHQLETNTEQYVGKGPWYFLAHQLRIDSSFAYLFMPLCLIYCVVVLCTKKRQVFLSSNN</sequence>
<evidence type="ECO:0000256" key="1">
    <source>
        <dbReference type="SAM" id="Phobius"/>
    </source>
</evidence>
<protein>
    <submittedName>
        <fullName evidence="2">Uncharacterized protein</fullName>
    </submittedName>
</protein>
<keyword evidence="1" id="KW-0472">Membrane</keyword>
<dbReference type="Proteomes" id="UP000285274">
    <property type="component" value="Unassembled WGS sequence"/>
</dbReference>
<dbReference type="AlphaFoldDB" id="A0A412IUR7"/>
<name>A0A412IUR7_9FIRM</name>
<feature type="transmembrane region" description="Helical" evidence="1">
    <location>
        <begin position="12"/>
        <end position="33"/>
    </location>
</feature>
<feature type="transmembrane region" description="Helical" evidence="1">
    <location>
        <begin position="215"/>
        <end position="233"/>
    </location>
</feature>
<reference evidence="2 3" key="1">
    <citation type="submission" date="2018-08" db="EMBL/GenBank/DDBJ databases">
        <title>A genome reference for cultivated species of the human gut microbiota.</title>
        <authorList>
            <person name="Zou Y."/>
            <person name="Xue W."/>
            <person name="Luo G."/>
        </authorList>
    </citation>
    <scope>NUCLEOTIDE SEQUENCE [LARGE SCALE GENOMIC DNA]</scope>
    <source>
        <strain evidence="2 3">AF22-10AC</strain>
    </source>
</reference>
<comment type="caution">
    <text evidence="2">The sequence shown here is derived from an EMBL/GenBank/DDBJ whole genome shotgun (WGS) entry which is preliminary data.</text>
</comment>
<keyword evidence="1" id="KW-0812">Transmembrane</keyword>
<organism evidence="2 3">
    <name type="scientific">Holdemanella biformis</name>
    <dbReference type="NCBI Taxonomy" id="1735"/>
    <lineage>
        <taxon>Bacteria</taxon>
        <taxon>Bacillati</taxon>
        <taxon>Bacillota</taxon>
        <taxon>Erysipelotrichia</taxon>
        <taxon>Erysipelotrichales</taxon>
        <taxon>Erysipelotrichaceae</taxon>
        <taxon>Holdemanella</taxon>
    </lineage>
</organism>
<gene>
    <name evidence="2" type="ORF">DWX92_11735</name>
</gene>
<dbReference type="RefSeq" id="WP_118320723.1">
    <property type="nucleotide sequence ID" value="NZ_QRVM01000089.1"/>
</dbReference>
<keyword evidence="1" id="KW-1133">Transmembrane helix</keyword>
<accession>A0A412IUR7</accession>
<dbReference type="EMBL" id="QRVM01000089">
    <property type="protein sequence ID" value="RGS43829.1"/>
    <property type="molecule type" value="Genomic_DNA"/>
</dbReference>
<proteinExistence type="predicted"/>